<dbReference type="RefSeq" id="WP_209661040.1">
    <property type="nucleotide sequence ID" value="NZ_JAGGLI010000019.1"/>
</dbReference>
<evidence type="ECO:0000256" key="6">
    <source>
        <dbReference type="ARBA" id="ARBA00023196"/>
    </source>
</evidence>
<protein>
    <recommendedName>
        <fullName evidence="8">ATP synthase subunit delta</fullName>
    </recommendedName>
    <alternativeName>
        <fullName evidence="8">ATP synthase F(1) sector subunit delta</fullName>
    </alternativeName>
    <alternativeName>
        <fullName evidence="8">F-type ATPase subunit delta</fullName>
        <shortName evidence="8">F-ATPase subunit delta</shortName>
    </alternativeName>
</protein>
<dbReference type="PRINTS" id="PR00125">
    <property type="entry name" value="ATPASEDELTA"/>
</dbReference>
<dbReference type="HAMAP" id="MF_01416">
    <property type="entry name" value="ATP_synth_delta_bact"/>
    <property type="match status" value="1"/>
</dbReference>
<keyword evidence="5 8" id="KW-0472">Membrane</keyword>
<keyword evidence="3 8" id="KW-0375">Hydrogen ion transport</keyword>
<organism evidence="9 10">
    <name type="scientific">Acetoanaerobium pronyense</name>
    <dbReference type="NCBI Taxonomy" id="1482736"/>
    <lineage>
        <taxon>Bacteria</taxon>
        <taxon>Bacillati</taxon>
        <taxon>Bacillota</taxon>
        <taxon>Clostridia</taxon>
        <taxon>Peptostreptococcales</taxon>
        <taxon>Filifactoraceae</taxon>
        <taxon>Acetoanaerobium</taxon>
    </lineage>
</organism>
<sequence>MAELVQQRYAKALFEVALELKKEDSFLEELNSLDIVFRENEGLLKILKAPMVSKDEKKSLIDEIFAKKISNESINFLKVLVDKKRFESFHQIVATYKELLNESRNIKEVTAVTAVALSEDMRTILSERLKKITGSNIVLHTVVDESLIGGVLLKIGNKQVDGTVKSRLEGLKDEISAIIA</sequence>
<gene>
    <name evidence="8" type="primary">atpH</name>
    <name evidence="9" type="ORF">J2Z35_001780</name>
</gene>
<evidence type="ECO:0000256" key="3">
    <source>
        <dbReference type="ARBA" id="ARBA00022781"/>
    </source>
</evidence>
<evidence type="ECO:0000256" key="5">
    <source>
        <dbReference type="ARBA" id="ARBA00023136"/>
    </source>
</evidence>
<accession>A0ABS4KL76</accession>
<dbReference type="NCBIfam" id="TIGR01145">
    <property type="entry name" value="ATP_synt_delta"/>
    <property type="match status" value="1"/>
</dbReference>
<evidence type="ECO:0000256" key="1">
    <source>
        <dbReference type="ARBA" id="ARBA00004370"/>
    </source>
</evidence>
<comment type="similarity">
    <text evidence="8">Belongs to the ATPase delta chain family.</text>
</comment>
<dbReference type="SUPFAM" id="SSF160527">
    <property type="entry name" value="V-type ATPase subunit E-like"/>
    <property type="match status" value="1"/>
</dbReference>
<dbReference type="Proteomes" id="UP001314903">
    <property type="component" value="Unassembled WGS sequence"/>
</dbReference>
<evidence type="ECO:0000313" key="10">
    <source>
        <dbReference type="Proteomes" id="UP001314903"/>
    </source>
</evidence>
<evidence type="ECO:0000256" key="4">
    <source>
        <dbReference type="ARBA" id="ARBA00023065"/>
    </source>
</evidence>
<dbReference type="SUPFAM" id="SSF47928">
    <property type="entry name" value="N-terminal domain of the delta subunit of the F1F0-ATP synthase"/>
    <property type="match status" value="1"/>
</dbReference>
<keyword evidence="10" id="KW-1185">Reference proteome</keyword>
<dbReference type="EMBL" id="JAGGLI010000019">
    <property type="protein sequence ID" value="MBP2027981.1"/>
    <property type="molecule type" value="Genomic_DNA"/>
</dbReference>
<proteinExistence type="inferred from homology"/>
<evidence type="ECO:0000313" key="9">
    <source>
        <dbReference type="EMBL" id="MBP2027981.1"/>
    </source>
</evidence>
<dbReference type="Gene3D" id="1.10.520.20">
    <property type="entry name" value="N-terminal domain of the delta subunit of the F1F0-ATP synthase"/>
    <property type="match status" value="1"/>
</dbReference>
<reference evidence="9 10" key="1">
    <citation type="submission" date="2021-03" db="EMBL/GenBank/DDBJ databases">
        <title>Genomic Encyclopedia of Type Strains, Phase IV (KMG-IV): sequencing the most valuable type-strain genomes for metagenomic binning, comparative biology and taxonomic classification.</title>
        <authorList>
            <person name="Goeker M."/>
        </authorList>
    </citation>
    <scope>NUCLEOTIDE SEQUENCE [LARGE SCALE GENOMIC DNA]</scope>
    <source>
        <strain evidence="9 10">DSM 27512</strain>
    </source>
</reference>
<keyword evidence="8" id="KW-1003">Cell membrane</keyword>
<dbReference type="PANTHER" id="PTHR11910">
    <property type="entry name" value="ATP SYNTHASE DELTA CHAIN"/>
    <property type="match status" value="1"/>
</dbReference>
<comment type="function">
    <text evidence="8">F(1)F(0) ATP synthase produces ATP from ADP in the presence of a proton or sodium gradient. F-type ATPases consist of two structural domains, F(1) containing the extramembraneous catalytic core and F(0) containing the membrane proton channel, linked together by a central stalk and a peripheral stalk. During catalysis, ATP synthesis in the catalytic domain of F(1) is coupled via a rotary mechanism of the central stalk subunits to proton translocation.</text>
</comment>
<name>A0ABS4KL76_9FIRM</name>
<evidence type="ECO:0000256" key="8">
    <source>
        <dbReference type="HAMAP-Rule" id="MF_01416"/>
    </source>
</evidence>
<evidence type="ECO:0000256" key="2">
    <source>
        <dbReference type="ARBA" id="ARBA00022448"/>
    </source>
</evidence>
<dbReference type="PROSITE" id="PS00389">
    <property type="entry name" value="ATPASE_DELTA"/>
    <property type="match status" value="1"/>
</dbReference>
<comment type="function">
    <text evidence="8">This protein is part of the stalk that links CF(0) to CF(1). It either transmits conformational changes from CF(0) to CF(1) or is implicated in proton conduction.</text>
</comment>
<keyword evidence="4 8" id="KW-0406">Ion transport</keyword>
<dbReference type="InterPro" id="IPR000711">
    <property type="entry name" value="ATPase_OSCP/dsu"/>
</dbReference>
<dbReference type="InterPro" id="IPR020781">
    <property type="entry name" value="ATPase_OSCP/d_CS"/>
</dbReference>
<evidence type="ECO:0000256" key="7">
    <source>
        <dbReference type="ARBA" id="ARBA00023310"/>
    </source>
</evidence>
<dbReference type="InterPro" id="IPR026015">
    <property type="entry name" value="ATP_synth_OSCP/delta_N_sf"/>
</dbReference>
<comment type="caution">
    <text evidence="9">The sequence shown here is derived from an EMBL/GenBank/DDBJ whole genome shotgun (WGS) entry which is preliminary data.</text>
</comment>
<comment type="subcellular location">
    <subcellularLocation>
        <location evidence="8">Cell membrane</location>
        <topology evidence="8">Peripheral membrane protein</topology>
    </subcellularLocation>
    <subcellularLocation>
        <location evidence="1">Membrane</location>
    </subcellularLocation>
</comment>
<keyword evidence="7 8" id="KW-0066">ATP synthesis</keyword>
<keyword evidence="2 8" id="KW-0813">Transport</keyword>
<dbReference type="NCBIfam" id="NF004403">
    <property type="entry name" value="PRK05758.2-4"/>
    <property type="match status" value="1"/>
</dbReference>
<dbReference type="Pfam" id="PF00213">
    <property type="entry name" value="OSCP"/>
    <property type="match status" value="1"/>
</dbReference>
<keyword evidence="6 8" id="KW-0139">CF(1)</keyword>